<proteinExistence type="predicted"/>
<protein>
    <recommendedName>
        <fullName evidence="1">Phosphoribosyltransferase domain-containing protein</fullName>
    </recommendedName>
</protein>
<feature type="domain" description="Phosphoribosyltransferase" evidence="1">
    <location>
        <begin position="117"/>
        <end position="239"/>
    </location>
</feature>
<gene>
    <name evidence="2" type="ORF">PVAG01_00481</name>
</gene>
<dbReference type="PANTHER" id="PTHR43218:SF1">
    <property type="entry name" value="PHOSPHORIBOSYLTRANSFERASE"/>
    <property type="match status" value="1"/>
</dbReference>
<reference evidence="2 3" key="1">
    <citation type="submission" date="2024-06" db="EMBL/GenBank/DDBJ databases">
        <title>Complete genome of Phlyctema vagabunda strain 19-DSS-EL-015.</title>
        <authorList>
            <person name="Fiorenzani C."/>
        </authorList>
    </citation>
    <scope>NUCLEOTIDE SEQUENCE [LARGE SCALE GENOMIC DNA]</scope>
    <source>
        <strain evidence="2 3">19-DSS-EL-015</strain>
    </source>
</reference>
<comment type="caution">
    <text evidence="2">The sequence shown here is derived from an EMBL/GenBank/DDBJ whole genome shotgun (WGS) entry which is preliminary data.</text>
</comment>
<dbReference type="NCBIfam" id="NF004689">
    <property type="entry name" value="PRK06031.1"/>
    <property type="match status" value="1"/>
</dbReference>
<dbReference type="CDD" id="cd06223">
    <property type="entry name" value="PRTases_typeI"/>
    <property type="match status" value="1"/>
</dbReference>
<evidence type="ECO:0000259" key="1">
    <source>
        <dbReference type="Pfam" id="PF00156"/>
    </source>
</evidence>
<dbReference type="Pfam" id="PF00156">
    <property type="entry name" value="Pribosyltran"/>
    <property type="match status" value="1"/>
</dbReference>
<dbReference type="Proteomes" id="UP001629113">
    <property type="component" value="Unassembled WGS sequence"/>
</dbReference>
<dbReference type="InterPro" id="IPR029057">
    <property type="entry name" value="PRTase-like"/>
</dbReference>
<sequence length="268" mass="29377">MAESANTAGYHNGPETKAEQHVHFTEPTSEYWQAILPSTAPEKSKGAPWQYGVPAVLPDARVLMLPIRQLWSSPREAVASLMINHASFAVVDELGTMLGCKVQEYIIAASDHALGQTTNEDVVVVGLPTLGLSVAPLVAKGLGLTRYIPLGYSKKFWYEPLLSTAVSSITSPGHDLKRAFLDPNLFHLLHGKSVVIVDDAVSSGKTLQAIWDFLESEQVGCEILAAAMVMKQGDRWRQVLGQSREKRVVWVFESPLLKMVEGGWDVRT</sequence>
<organism evidence="2 3">
    <name type="scientific">Phlyctema vagabunda</name>
    <dbReference type="NCBI Taxonomy" id="108571"/>
    <lineage>
        <taxon>Eukaryota</taxon>
        <taxon>Fungi</taxon>
        <taxon>Dikarya</taxon>
        <taxon>Ascomycota</taxon>
        <taxon>Pezizomycotina</taxon>
        <taxon>Leotiomycetes</taxon>
        <taxon>Helotiales</taxon>
        <taxon>Dermateaceae</taxon>
        <taxon>Phlyctema</taxon>
    </lineage>
</organism>
<dbReference type="InterPro" id="IPR000836">
    <property type="entry name" value="PRTase_dom"/>
</dbReference>
<dbReference type="EMBL" id="JBFCZG010000001">
    <property type="protein sequence ID" value="KAL3426972.1"/>
    <property type="molecule type" value="Genomic_DNA"/>
</dbReference>
<dbReference type="SUPFAM" id="SSF53271">
    <property type="entry name" value="PRTase-like"/>
    <property type="match status" value="1"/>
</dbReference>
<accession>A0ABR4PUD7</accession>
<dbReference type="Gene3D" id="3.40.50.2020">
    <property type="match status" value="1"/>
</dbReference>
<name>A0ABR4PUD7_9HELO</name>
<evidence type="ECO:0000313" key="2">
    <source>
        <dbReference type="EMBL" id="KAL3426972.1"/>
    </source>
</evidence>
<dbReference type="PANTHER" id="PTHR43218">
    <property type="entry name" value="PHOSPHORIBOSYLTRANSFERASE-RELATED"/>
    <property type="match status" value="1"/>
</dbReference>
<evidence type="ECO:0000313" key="3">
    <source>
        <dbReference type="Proteomes" id="UP001629113"/>
    </source>
</evidence>
<keyword evidence="3" id="KW-1185">Reference proteome</keyword>